<evidence type="ECO:0000256" key="4">
    <source>
        <dbReference type="SAM" id="Phobius"/>
    </source>
</evidence>
<evidence type="ECO:0000259" key="5">
    <source>
        <dbReference type="Pfam" id="PF14501"/>
    </source>
</evidence>
<dbReference type="Pfam" id="PF14501">
    <property type="entry name" value="HATPase_c_5"/>
    <property type="match status" value="1"/>
</dbReference>
<dbReference type="InterPro" id="IPR032834">
    <property type="entry name" value="NatK-like_C"/>
</dbReference>
<dbReference type="GO" id="GO:0005524">
    <property type="term" value="F:ATP binding"/>
    <property type="evidence" value="ECO:0007669"/>
    <property type="project" value="UniProtKB-KW"/>
</dbReference>
<dbReference type="SUPFAM" id="SSF55890">
    <property type="entry name" value="Sporulation response regulatory protein Spo0B"/>
    <property type="match status" value="1"/>
</dbReference>
<dbReference type="AlphaFoldDB" id="A0A011V2C0"/>
<accession>A0A011V2C0</accession>
<comment type="caution">
    <text evidence="7">The sequence shown here is derived from an EMBL/GenBank/DDBJ whole genome shotgun (WGS) entry which is preliminary data.</text>
</comment>
<feature type="transmembrane region" description="Helical" evidence="4">
    <location>
        <begin position="94"/>
        <end position="115"/>
    </location>
</feature>
<keyword evidence="7" id="KW-0067">ATP-binding</keyword>
<feature type="domain" description="SpoOB alpha-helical" evidence="6">
    <location>
        <begin position="242"/>
        <end position="296"/>
    </location>
</feature>
<dbReference type="InterPro" id="IPR039506">
    <property type="entry name" value="SPOB_a"/>
</dbReference>
<name>A0A011V2C0_RUMAL</name>
<dbReference type="RefSeq" id="WP_037286352.1">
    <property type="nucleotide sequence ID" value="NZ_JEOB01000002.1"/>
</dbReference>
<dbReference type="InterPro" id="IPR036890">
    <property type="entry name" value="HATPase_C_sf"/>
</dbReference>
<feature type="transmembrane region" description="Helical" evidence="4">
    <location>
        <begin position="194"/>
        <end position="219"/>
    </location>
</feature>
<keyword evidence="8" id="KW-1185">Reference proteome</keyword>
<organism evidence="7 8">
    <name type="scientific">Ruminococcus albus SY3</name>
    <dbReference type="NCBI Taxonomy" id="1341156"/>
    <lineage>
        <taxon>Bacteria</taxon>
        <taxon>Bacillati</taxon>
        <taxon>Bacillota</taxon>
        <taxon>Clostridia</taxon>
        <taxon>Eubacteriales</taxon>
        <taxon>Oscillospiraceae</taxon>
        <taxon>Ruminococcus</taxon>
    </lineage>
</organism>
<evidence type="ECO:0000256" key="3">
    <source>
        <dbReference type="ARBA" id="ARBA00022777"/>
    </source>
</evidence>
<gene>
    <name evidence="7" type="ORF">RASY3_06895</name>
</gene>
<dbReference type="PATRIC" id="fig|1341156.4.peg.1796"/>
<dbReference type="GO" id="GO:0000155">
    <property type="term" value="F:phosphorelay sensor kinase activity"/>
    <property type="evidence" value="ECO:0007669"/>
    <property type="project" value="InterPro"/>
</dbReference>
<proteinExistence type="predicted"/>
<evidence type="ECO:0000259" key="6">
    <source>
        <dbReference type="Pfam" id="PF14689"/>
    </source>
</evidence>
<dbReference type="PANTHER" id="PTHR40448:SF1">
    <property type="entry name" value="TWO-COMPONENT SENSOR HISTIDINE KINASE"/>
    <property type="match status" value="1"/>
</dbReference>
<evidence type="ECO:0000256" key="2">
    <source>
        <dbReference type="ARBA" id="ARBA00022679"/>
    </source>
</evidence>
<dbReference type="InterPro" id="IPR016120">
    <property type="entry name" value="Sig_transdc_His_kin_SpoOB"/>
</dbReference>
<evidence type="ECO:0000256" key="1">
    <source>
        <dbReference type="ARBA" id="ARBA00022553"/>
    </source>
</evidence>
<keyword evidence="4" id="KW-0472">Membrane</keyword>
<reference evidence="7 8" key="1">
    <citation type="submission" date="2013-06" db="EMBL/GenBank/DDBJ databases">
        <title>Rumen cellulosomics: divergent fiber-degrading strategies revealed by comparative genome-wide analysis of six Ruminococcal strains.</title>
        <authorList>
            <person name="Dassa B."/>
            <person name="Borovok I."/>
            <person name="Lamed R."/>
            <person name="Flint H."/>
            <person name="Yeoman C.J."/>
            <person name="White B."/>
            <person name="Bayer E.A."/>
        </authorList>
    </citation>
    <scope>NUCLEOTIDE SEQUENCE [LARGE SCALE GENOMIC DNA]</scope>
    <source>
        <strain evidence="7 8">SY3</strain>
    </source>
</reference>
<feature type="transmembrane region" description="Helical" evidence="4">
    <location>
        <begin position="36"/>
        <end position="61"/>
    </location>
</feature>
<keyword evidence="4" id="KW-1133">Transmembrane helix</keyword>
<keyword evidence="2" id="KW-0808">Transferase</keyword>
<dbReference type="CDD" id="cd16935">
    <property type="entry name" value="HATPase_AgrC-ComD-like"/>
    <property type="match status" value="1"/>
</dbReference>
<feature type="transmembrane region" description="Helical" evidence="4">
    <location>
        <begin position="6"/>
        <end position="29"/>
    </location>
</feature>
<evidence type="ECO:0000313" key="7">
    <source>
        <dbReference type="EMBL" id="EXM39582.1"/>
    </source>
</evidence>
<keyword evidence="7" id="KW-0547">Nucleotide-binding</keyword>
<feature type="transmembrane region" description="Helical" evidence="4">
    <location>
        <begin position="121"/>
        <end position="143"/>
    </location>
</feature>
<dbReference type="PANTHER" id="PTHR40448">
    <property type="entry name" value="TWO-COMPONENT SENSOR HISTIDINE KINASE"/>
    <property type="match status" value="1"/>
</dbReference>
<dbReference type="EMBL" id="JEOB01000002">
    <property type="protein sequence ID" value="EXM39582.1"/>
    <property type="molecule type" value="Genomic_DNA"/>
</dbReference>
<keyword evidence="4" id="KW-0812">Transmembrane</keyword>
<dbReference type="SUPFAM" id="SSF55874">
    <property type="entry name" value="ATPase domain of HSP90 chaperone/DNA topoisomerase II/histidine kinase"/>
    <property type="match status" value="1"/>
</dbReference>
<dbReference type="GO" id="GO:0042802">
    <property type="term" value="F:identical protein binding"/>
    <property type="evidence" value="ECO:0007669"/>
    <property type="project" value="TreeGrafter"/>
</dbReference>
<dbReference type="Gene3D" id="1.10.287.130">
    <property type="match status" value="1"/>
</dbReference>
<dbReference type="Proteomes" id="UP000021369">
    <property type="component" value="Unassembled WGS sequence"/>
</dbReference>
<dbReference type="Pfam" id="PF14689">
    <property type="entry name" value="SPOB_a"/>
    <property type="match status" value="1"/>
</dbReference>
<dbReference type="Gene3D" id="3.30.565.10">
    <property type="entry name" value="Histidine kinase-like ATPase, C-terminal domain"/>
    <property type="match status" value="1"/>
</dbReference>
<evidence type="ECO:0000313" key="8">
    <source>
        <dbReference type="Proteomes" id="UP000021369"/>
    </source>
</evidence>
<sequence length="439" mass="49516">MNTSLTLRYAIELAMVIPAAVIAILPVYYSRKVKKAFLFGLMGILLAATVIGGAVVCSVFGITSNTFIFPAMIGLFVTYNFCFDLSFPKKLFCFSNAVFLCGFSSTYNTFLTAPLELDNKYPVYTITSGLLDLGIAVIVGGVFARTLLVKFSELFENESLDSAWKILSLAPTIAAAGIIWMKPVSAENVMTGRLRMICLVVLLSIPLISLFLYQILWWLSKKMTERAELQRNLDMMQMIEKQYQQTRRYLNETRNARHDFRQHIHVIEEYLQAGEYYKLKEYIEPISESIKHSHKLICKNQAVDALANHYDEVAKSKEVTIYWNIKTEEMLPVKESDLCAVIGNLVENAIQASTALTGDNRLVNVRIGILQEETLVISVDNPYRGTLTLDKKGLPISSLPDHGIGLRSVRNIVERYKGSMEIETHNQIFNVSILMYAPD</sequence>
<dbReference type="OrthoDB" id="1837658at2"/>
<keyword evidence="1" id="KW-0597">Phosphoprotein</keyword>
<feature type="transmembrane region" description="Helical" evidence="4">
    <location>
        <begin position="67"/>
        <end position="87"/>
    </location>
</feature>
<keyword evidence="3" id="KW-0418">Kinase</keyword>
<protein>
    <submittedName>
        <fullName evidence="7">ATP-binding protein</fullName>
    </submittedName>
</protein>
<feature type="domain" description="Sensor histidine kinase NatK-like C-terminal" evidence="5">
    <location>
        <begin position="336"/>
        <end position="435"/>
    </location>
</feature>